<feature type="region of interest" description="Disordered" evidence="1">
    <location>
        <begin position="1"/>
        <end position="34"/>
    </location>
</feature>
<gene>
    <name evidence="2" type="ORF">APLA_LOCUS10245</name>
</gene>
<dbReference type="AlphaFoldDB" id="A0A8S1A9A6"/>
<evidence type="ECO:0000256" key="1">
    <source>
        <dbReference type="SAM" id="MobiDB-lite"/>
    </source>
</evidence>
<proteinExistence type="predicted"/>
<feature type="compositionally biased region" description="Basic and acidic residues" evidence="1">
    <location>
        <begin position="9"/>
        <end position="22"/>
    </location>
</feature>
<name>A0A8S1A9A6_ARCPL</name>
<evidence type="ECO:0000313" key="2">
    <source>
        <dbReference type="EMBL" id="CAB3243148.1"/>
    </source>
</evidence>
<dbReference type="Proteomes" id="UP000494256">
    <property type="component" value="Unassembled WGS sequence"/>
</dbReference>
<organism evidence="2 3">
    <name type="scientific">Arctia plantaginis</name>
    <name type="common">Wood tiger moth</name>
    <name type="synonym">Phalaena plantaginis</name>
    <dbReference type="NCBI Taxonomy" id="874455"/>
    <lineage>
        <taxon>Eukaryota</taxon>
        <taxon>Metazoa</taxon>
        <taxon>Ecdysozoa</taxon>
        <taxon>Arthropoda</taxon>
        <taxon>Hexapoda</taxon>
        <taxon>Insecta</taxon>
        <taxon>Pterygota</taxon>
        <taxon>Neoptera</taxon>
        <taxon>Endopterygota</taxon>
        <taxon>Lepidoptera</taxon>
        <taxon>Glossata</taxon>
        <taxon>Ditrysia</taxon>
        <taxon>Noctuoidea</taxon>
        <taxon>Erebidae</taxon>
        <taxon>Arctiinae</taxon>
        <taxon>Arctia</taxon>
    </lineage>
</organism>
<reference evidence="2 3" key="1">
    <citation type="submission" date="2020-04" db="EMBL/GenBank/DDBJ databases">
        <authorList>
            <person name="Wallbank WR R."/>
            <person name="Pardo Diaz C."/>
            <person name="Kozak K."/>
            <person name="Martin S."/>
            <person name="Jiggins C."/>
            <person name="Moest M."/>
            <person name="Warren A I."/>
            <person name="Byers J.R.P. K."/>
            <person name="Montejo-Kovacevich G."/>
            <person name="Yen C E."/>
        </authorList>
    </citation>
    <scope>NUCLEOTIDE SEQUENCE [LARGE SCALE GENOMIC DNA]</scope>
</reference>
<accession>A0A8S1A9A6</accession>
<dbReference type="OrthoDB" id="2020542at2759"/>
<dbReference type="EMBL" id="CADEBD010000314">
    <property type="protein sequence ID" value="CAB3243148.1"/>
    <property type="molecule type" value="Genomic_DNA"/>
</dbReference>
<protein>
    <submittedName>
        <fullName evidence="2">Uncharacterized protein</fullName>
    </submittedName>
</protein>
<comment type="caution">
    <text evidence="2">The sequence shown here is derived from an EMBL/GenBank/DDBJ whole genome shotgun (WGS) entry which is preliminary data.</text>
</comment>
<sequence>MSPKKKKAKLSESAESNKRSSEAPDSTQKRLKHIVNREEEIKTRKRKNFIMACELVSYRDYFNHRARLLLVCLPSCMTLLCKHHDRNSGNIQQMSSYADESFKTELKNNMWYEALEVCEMCITPTQYLSSDVLKEVVEIILNAHKDECSEYTVKHIIDKSQQILMQNFSTHPPCFMKSLRNCYKNFLTSPMSLKENTFTNRTEFECNKGIMKYCMNRLEHELSFDSTDGPLVDKDEHIPQEMKQSLRGLHWQIEKFEIFELLNRQERIERLFAVLEAVIELLQFDLAIWHSRYTNNLGCHIMRSHKPLMAYVLWSDNVLYTGAVTNNCRQILKIFSYMIHLQYPDSMVKTFALWLNTMVQTFYICEQNSNMDYPNTGKYCTGFANDFYKIISGLPQQSIIRILERIEPTFMRHLIGILHIQKILSIDECCILRILINFIGERQWNSYTHDNTEIIFSKKMFSLPKTVKRKINYLLKKSKTSFPLESTESRTYSRMEPDIKIMKSEASLYHIVHCLYITLDAYLDAYDIQSVQETWSNLNEQLMNESQVIETDTGSILTAHSNYSVTETLIKKYRHILKSIKELEDLFSELKKQGKLPEILNIFQNIKSIFL</sequence>
<evidence type="ECO:0000313" key="3">
    <source>
        <dbReference type="Proteomes" id="UP000494256"/>
    </source>
</evidence>